<dbReference type="CDD" id="cd05235">
    <property type="entry name" value="SDR_e1"/>
    <property type="match status" value="1"/>
</dbReference>
<proteinExistence type="predicted"/>
<feature type="domain" description="Carrier" evidence="7">
    <location>
        <begin position="964"/>
        <end position="1038"/>
    </location>
</feature>
<name>A0ABU2RWC3_9ACTN</name>
<dbReference type="InterPro" id="IPR016035">
    <property type="entry name" value="Acyl_Trfase/lysoPLipase"/>
</dbReference>
<dbReference type="Gene3D" id="3.40.47.10">
    <property type="match status" value="1"/>
</dbReference>
<dbReference type="InterPro" id="IPR020806">
    <property type="entry name" value="PKS_PP-bd"/>
</dbReference>
<dbReference type="PROSITE" id="PS50075">
    <property type="entry name" value="CARRIER"/>
    <property type="match status" value="1"/>
</dbReference>
<dbReference type="SMART" id="SM01294">
    <property type="entry name" value="PKS_PP_betabranch"/>
    <property type="match status" value="1"/>
</dbReference>
<organism evidence="9 10">
    <name type="scientific">Streptomyces johnsoniae</name>
    <dbReference type="NCBI Taxonomy" id="3075532"/>
    <lineage>
        <taxon>Bacteria</taxon>
        <taxon>Bacillati</taxon>
        <taxon>Actinomycetota</taxon>
        <taxon>Actinomycetes</taxon>
        <taxon>Kitasatosporales</taxon>
        <taxon>Streptomycetaceae</taxon>
        <taxon>Streptomyces</taxon>
    </lineage>
</organism>
<dbReference type="NCBIfam" id="TIGR01746">
    <property type="entry name" value="Thioester-redct"/>
    <property type="match status" value="1"/>
</dbReference>
<dbReference type="Gene3D" id="3.40.366.10">
    <property type="entry name" value="Malonyl-Coenzyme A Acyl Carrier Protein, domain 2"/>
    <property type="match status" value="1"/>
</dbReference>
<dbReference type="Pfam" id="PF02801">
    <property type="entry name" value="Ketoacyl-synt_C"/>
    <property type="match status" value="1"/>
</dbReference>
<dbReference type="InterPro" id="IPR001227">
    <property type="entry name" value="Ac_transferase_dom_sf"/>
</dbReference>
<evidence type="ECO:0000313" key="9">
    <source>
        <dbReference type="EMBL" id="MDT0441056.1"/>
    </source>
</evidence>
<dbReference type="SUPFAM" id="SSF55048">
    <property type="entry name" value="Probable ACP-binding domain of malonyl-CoA ACP transacylase"/>
    <property type="match status" value="1"/>
</dbReference>
<dbReference type="Pfam" id="PF07993">
    <property type="entry name" value="NAD_binding_4"/>
    <property type="match status" value="1"/>
</dbReference>
<dbReference type="SMART" id="SM00823">
    <property type="entry name" value="PKS_PP"/>
    <property type="match status" value="1"/>
</dbReference>
<dbReference type="Gene3D" id="3.40.50.720">
    <property type="entry name" value="NAD(P)-binding Rossmann-like Domain"/>
    <property type="match status" value="1"/>
</dbReference>
<dbReference type="Pfam" id="PF00109">
    <property type="entry name" value="ketoacyl-synt"/>
    <property type="match status" value="1"/>
</dbReference>
<dbReference type="EMBL" id="JAVREV010000001">
    <property type="protein sequence ID" value="MDT0441056.1"/>
    <property type="molecule type" value="Genomic_DNA"/>
</dbReference>
<dbReference type="InterPro" id="IPR016039">
    <property type="entry name" value="Thiolase-like"/>
</dbReference>
<evidence type="ECO:0000313" key="10">
    <source>
        <dbReference type="Proteomes" id="UP001183615"/>
    </source>
</evidence>
<dbReference type="CDD" id="cd00833">
    <property type="entry name" value="PKS"/>
    <property type="match status" value="1"/>
</dbReference>
<dbReference type="InterPro" id="IPR009081">
    <property type="entry name" value="PP-bd_ACP"/>
</dbReference>
<keyword evidence="1" id="KW-0596">Phosphopantetheine</keyword>
<dbReference type="Gene3D" id="1.10.1200.10">
    <property type="entry name" value="ACP-like"/>
    <property type="match status" value="1"/>
</dbReference>
<reference evidence="10" key="1">
    <citation type="submission" date="2023-07" db="EMBL/GenBank/DDBJ databases">
        <title>30 novel species of actinomycetes from the DSMZ collection.</title>
        <authorList>
            <person name="Nouioui I."/>
        </authorList>
    </citation>
    <scope>NUCLEOTIDE SEQUENCE [LARGE SCALE GENOMIC DNA]</scope>
    <source>
        <strain evidence="10">DSM 41886</strain>
    </source>
</reference>
<evidence type="ECO:0000256" key="2">
    <source>
        <dbReference type="ARBA" id="ARBA00022553"/>
    </source>
</evidence>
<evidence type="ECO:0000256" key="4">
    <source>
        <dbReference type="ARBA" id="ARBA00023194"/>
    </source>
</evidence>
<dbReference type="PROSITE" id="PS52004">
    <property type="entry name" value="KS3_2"/>
    <property type="match status" value="1"/>
</dbReference>
<evidence type="ECO:0000256" key="6">
    <source>
        <dbReference type="ARBA" id="ARBA00023315"/>
    </source>
</evidence>
<dbReference type="SUPFAM" id="SSF52151">
    <property type="entry name" value="FabD/lysophospholipase-like"/>
    <property type="match status" value="1"/>
</dbReference>
<feature type="domain" description="Ketosynthase family 3 (KS3)" evidence="8">
    <location>
        <begin position="39"/>
        <end position="465"/>
    </location>
</feature>
<dbReference type="InterPro" id="IPR050091">
    <property type="entry name" value="PKS_NRPS_Biosynth_Enz"/>
</dbReference>
<dbReference type="InterPro" id="IPR036736">
    <property type="entry name" value="ACP-like_sf"/>
</dbReference>
<dbReference type="InterPro" id="IPR014043">
    <property type="entry name" value="Acyl_transferase_dom"/>
</dbReference>
<dbReference type="Pfam" id="PF00550">
    <property type="entry name" value="PP-binding"/>
    <property type="match status" value="1"/>
</dbReference>
<evidence type="ECO:0000259" key="7">
    <source>
        <dbReference type="PROSITE" id="PS50075"/>
    </source>
</evidence>
<dbReference type="InterPro" id="IPR014031">
    <property type="entry name" value="Ketoacyl_synth_C"/>
</dbReference>
<evidence type="ECO:0000256" key="5">
    <source>
        <dbReference type="ARBA" id="ARBA00023268"/>
    </source>
</evidence>
<accession>A0ABU2RWC3</accession>
<evidence type="ECO:0000256" key="1">
    <source>
        <dbReference type="ARBA" id="ARBA00022450"/>
    </source>
</evidence>
<dbReference type="InterPro" id="IPR032821">
    <property type="entry name" value="PKS_assoc"/>
</dbReference>
<dbReference type="InterPro" id="IPR016036">
    <property type="entry name" value="Malonyl_transacylase_ACP-bd"/>
</dbReference>
<dbReference type="PROSITE" id="PS00606">
    <property type="entry name" value="KS3_1"/>
    <property type="match status" value="1"/>
</dbReference>
<dbReference type="SMART" id="SM00825">
    <property type="entry name" value="PKS_KS"/>
    <property type="match status" value="1"/>
</dbReference>
<dbReference type="InterPro" id="IPR013120">
    <property type="entry name" value="FAR_NAD-bd"/>
</dbReference>
<keyword evidence="4" id="KW-0045">Antibiotic biosynthesis</keyword>
<dbReference type="InterPro" id="IPR014030">
    <property type="entry name" value="Ketoacyl_synth_N"/>
</dbReference>
<dbReference type="InterPro" id="IPR010080">
    <property type="entry name" value="Thioester_reductase-like_dom"/>
</dbReference>
<dbReference type="InterPro" id="IPR036291">
    <property type="entry name" value="NAD(P)-bd_dom_sf"/>
</dbReference>
<dbReference type="SUPFAM" id="SSF51735">
    <property type="entry name" value="NAD(P)-binding Rossmann-fold domains"/>
    <property type="match status" value="1"/>
</dbReference>
<evidence type="ECO:0000259" key="8">
    <source>
        <dbReference type="PROSITE" id="PS52004"/>
    </source>
</evidence>
<protein>
    <submittedName>
        <fullName evidence="9">Thioester reductase domain-containing protein</fullName>
    </submittedName>
</protein>
<evidence type="ECO:0000256" key="3">
    <source>
        <dbReference type="ARBA" id="ARBA00022679"/>
    </source>
</evidence>
<dbReference type="PANTHER" id="PTHR43775:SF51">
    <property type="entry name" value="INACTIVE PHENOLPHTHIOCEROL SYNTHESIS POLYKETIDE SYNTHASE TYPE I PKS1-RELATED"/>
    <property type="match status" value="1"/>
</dbReference>
<dbReference type="Pfam" id="PF00698">
    <property type="entry name" value="Acyl_transf_1"/>
    <property type="match status" value="1"/>
</dbReference>
<keyword evidence="3" id="KW-0808">Transferase</keyword>
<gene>
    <name evidence="9" type="ORF">RM779_00355</name>
</gene>
<dbReference type="SUPFAM" id="SSF47336">
    <property type="entry name" value="ACP-like"/>
    <property type="match status" value="1"/>
</dbReference>
<keyword evidence="5" id="KW-0511">Multifunctional enzyme</keyword>
<dbReference type="Pfam" id="PF16197">
    <property type="entry name" value="KAsynt_C_assoc"/>
    <property type="match status" value="1"/>
</dbReference>
<keyword evidence="2" id="KW-0597">Phosphoprotein</keyword>
<keyword evidence="6" id="KW-0012">Acyltransferase</keyword>
<dbReference type="SMART" id="SM00827">
    <property type="entry name" value="PKS_AT"/>
    <property type="match status" value="1"/>
</dbReference>
<comment type="caution">
    <text evidence="9">The sequence shown here is derived from an EMBL/GenBank/DDBJ whole genome shotgun (WGS) entry which is preliminary data.</text>
</comment>
<keyword evidence="10" id="KW-1185">Reference proteome</keyword>
<dbReference type="PANTHER" id="PTHR43775">
    <property type="entry name" value="FATTY ACID SYNTHASE"/>
    <property type="match status" value="1"/>
</dbReference>
<dbReference type="InterPro" id="IPR020841">
    <property type="entry name" value="PKS_Beta-ketoAc_synthase_dom"/>
</dbReference>
<dbReference type="Gene3D" id="3.30.70.3290">
    <property type="match status" value="1"/>
</dbReference>
<sequence length="1450" mass="154031">MTAQTAATSAPDYRAKLAQALETISRLRTELVERDGAAHQPIAVVGIGCRFPGGADTPERMWRMMRDGVDAIGPFPADRWEADPYYDPDPDTPGKAYVLHGGYVDDVDSFDAQLFGIPLAEALGMDPQQRIALEVAWEALERAGIAPDSLEKSRTGVYLGASTNDYVRLRQHFGDPAAIDGYQIMGEAAFIAGRIAHTLGLRGPAQVLDTACSSSLVAVHQACRSLRSGENDLALAGGVNVILSPYGYVLVSKATAVSPDGRCKTFDASANGYARGEGCGIVVLKRLSDALADGDRVIGVISGSAINHDGRASGISVPNGQAQQDVIKAALRDAGMKSSQIDYVEAHGTGTALGDPIELRALDAVLGRDRPEGRPVYVGSVKTNIGHLEAAAGIAGLIKTLLALDNGEIPPSLHFHEPNPNVDWPRLGLRVVTEPVAWPAEEGPRTAGLSSFGASGTNAHVILTQAPGREAPPASEERTRPVELLTLTARDEPALRALAGRWAAHLAAHPDLAPAAVARTANTGRSRQPARTAVVAGSTEELAEHLGELAGGRGPAVSRALPPHRAKVAFLFSGQGTQFAGMGRELYAAEPVYRAALDRCAELLGPELDRPLLDVLFADAEGQGPSPLDQTAYTQPALFAVEYALAELWRSWGVTPAAVLGHSVGEYVAAVVAGVLQLPDALRLIALRARLMQSVPDAGAMVAVPLDEAAAGKAIGDRAAQVSVAAVNGPRATVLSGAADAVDAIVAELAGQGVKAKRLRVSHAFHSPLLEPVLEEFERAAARVETRPPRVPLISNVTGTVADSGTLSERGYWSRHAGGTVRFHEGLLALGELRVAACLEVGPGRTLLGLGAEALPESEVTWLASLRRGVPEPAQALESLGRLHAVGKPVDWAALHGKPADPPVALPTYAFQRRRFLFPVADENTTAFAGRGAVAEDTGENGRAAAERSVPAELAAAGPGERTAILIGYLRNLLAEALGVLPDEIVPDQNLMDFHVDSLLVMGIVKSCKRDLDVMVYANQFFDHVTLAEWAALLDRLLAGEEAGAPAGGESGGADMSLPSVIDPDVALDESIRPAGPHGQGYLNPRHVLLTGATGFVGAYLLDDLLARTEATVHCLVRCRDEAAGLARLRENVEQYLPWRDGAEARVRVVPGDLAQPLLGLSAELFDELAHQMDAIYHNGAWVNFNQPYHQLRASNVVGTQEILRLACQGPLTPVNHVSSYGVWGIPPEGRLVVREDDDLFEAGELLNGYVQSKWAAERLVAYGRARGIPVDVYRPGRVLGDSRTGAALTTHFTIRIIKGCIQLGKAPDLDMQVEMTPADYVSSALVACSLRPHEFGVNYHLVNSNKLPFLDLCGAMKSYGYDFDVVPIEDWWQALKDSYAEEENVLHPLMDLLDAFVAGGGEEAIDYDPSNTQAALAGTGIACDPLDERLLSTYFDWLVTDGYLPAPSR</sequence>
<dbReference type="InterPro" id="IPR018201">
    <property type="entry name" value="Ketoacyl_synth_AS"/>
</dbReference>
<dbReference type="RefSeq" id="WP_311614546.1">
    <property type="nucleotide sequence ID" value="NZ_JAVREV010000001.1"/>
</dbReference>
<dbReference type="Proteomes" id="UP001183615">
    <property type="component" value="Unassembled WGS sequence"/>
</dbReference>
<dbReference type="SUPFAM" id="SSF53901">
    <property type="entry name" value="Thiolase-like"/>
    <property type="match status" value="1"/>
</dbReference>